<protein>
    <submittedName>
        <fullName evidence="7">Histone acetyltransferases subunit 3-domain-containing protein</fullName>
    </submittedName>
</protein>
<feature type="region of interest" description="Disordered" evidence="6">
    <location>
        <begin position="1"/>
        <end position="40"/>
    </location>
</feature>
<keyword evidence="8" id="KW-1185">Reference proteome</keyword>
<dbReference type="Proteomes" id="UP000193467">
    <property type="component" value="Unassembled WGS sequence"/>
</dbReference>
<comment type="subcellular location">
    <subcellularLocation>
        <location evidence="1">Nucleus</location>
    </subcellularLocation>
</comment>
<feature type="compositionally biased region" description="Polar residues" evidence="6">
    <location>
        <begin position="230"/>
        <end position="239"/>
    </location>
</feature>
<dbReference type="GO" id="GO:0005634">
    <property type="term" value="C:nucleus"/>
    <property type="evidence" value="ECO:0007669"/>
    <property type="project" value="UniProtKB-SubCell"/>
</dbReference>
<dbReference type="PANTHER" id="PTHR13556">
    <property type="entry name" value="TRANSCRIPTIONAL ADAPTER 3-RELATED"/>
    <property type="match status" value="1"/>
</dbReference>
<evidence type="ECO:0000256" key="6">
    <source>
        <dbReference type="SAM" id="MobiDB-lite"/>
    </source>
</evidence>
<evidence type="ECO:0000313" key="7">
    <source>
        <dbReference type="EMBL" id="ORY61905.1"/>
    </source>
</evidence>
<dbReference type="PANTHER" id="PTHR13556:SF2">
    <property type="entry name" value="TRANSCRIPTIONAL ADAPTER 3"/>
    <property type="match status" value="1"/>
</dbReference>
<feature type="compositionally biased region" description="Pro residues" evidence="6">
    <location>
        <begin position="1"/>
        <end position="16"/>
    </location>
</feature>
<keyword evidence="7" id="KW-0808">Transferase</keyword>
<dbReference type="GO" id="GO:0000124">
    <property type="term" value="C:SAGA complex"/>
    <property type="evidence" value="ECO:0007669"/>
    <property type="project" value="TreeGrafter"/>
</dbReference>
<feature type="compositionally biased region" description="Basic and acidic residues" evidence="6">
    <location>
        <begin position="66"/>
        <end position="175"/>
    </location>
</feature>
<dbReference type="GO" id="GO:0016740">
    <property type="term" value="F:transferase activity"/>
    <property type="evidence" value="ECO:0007669"/>
    <property type="project" value="UniProtKB-KW"/>
</dbReference>
<organism evidence="7 8">
    <name type="scientific">Leucosporidium creatinivorum</name>
    <dbReference type="NCBI Taxonomy" id="106004"/>
    <lineage>
        <taxon>Eukaryota</taxon>
        <taxon>Fungi</taxon>
        <taxon>Dikarya</taxon>
        <taxon>Basidiomycota</taxon>
        <taxon>Pucciniomycotina</taxon>
        <taxon>Microbotryomycetes</taxon>
        <taxon>Leucosporidiales</taxon>
        <taxon>Leucosporidium</taxon>
    </lineage>
</organism>
<name>A0A1Y2DTC3_9BASI</name>
<dbReference type="AlphaFoldDB" id="A0A1Y2DTC3"/>
<dbReference type="InParanoid" id="A0A1Y2DTC3"/>
<dbReference type="EMBL" id="MCGR01000071">
    <property type="protein sequence ID" value="ORY61905.1"/>
    <property type="molecule type" value="Genomic_DNA"/>
</dbReference>
<feature type="region of interest" description="Disordered" evidence="6">
    <location>
        <begin position="638"/>
        <end position="663"/>
    </location>
</feature>
<feature type="region of interest" description="Disordered" evidence="6">
    <location>
        <begin position="514"/>
        <end position="538"/>
    </location>
</feature>
<dbReference type="GO" id="GO:0003713">
    <property type="term" value="F:transcription coactivator activity"/>
    <property type="evidence" value="ECO:0007669"/>
    <property type="project" value="TreeGrafter"/>
</dbReference>
<evidence type="ECO:0000256" key="4">
    <source>
        <dbReference type="ARBA" id="ARBA00023163"/>
    </source>
</evidence>
<dbReference type="STRING" id="106004.A0A1Y2DTC3"/>
<comment type="similarity">
    <text evidence="2">Belongs to the NGG1 family.</text>
</comment>
<evidence type="ECO:0000256" key="5">
    <source>
        <dbReference type="ARBA" id="ARBA00023242"/>
    </source>
</evidence>
<gene>
    <name evidence="7" type="ORF">BCR35DRAFT_334879</name>
</gene>
<evidence type="ECO:0000313" key="8">
    <source>
        <dbReference type="Proteomes" id="UP000193467"/>
    </source>
</evidence>
<feature type="compositionally biased region" description="Basic residues" evidence="6">
    <location>
        <begin position="644"/>
        <end position="655"/>
    </location>
</feature>
<reference evidence="7 8" key="1">
    <citation type="submission" date="2016-07" db="EMBL/GenBank/DDBJ databases">
        <title>Pervasive Adenine N6-methylation of Active Genes in Fungi.</title>
        <authorList>
            <consortium name="DOE Joint Genome Institute"/>
            <person name="Mondo S.J."/>
            <person name="Dannebaum R.O."/>
            <person name="Kuo R.C."/>
            <person name="Labutti K."/>
            <person name="Haridas S."/>
            <person name="Kuo A."/>
            <person name="Salamov A."/>
            <person name="Ahrendt S.R."/>
            <person name="Lipzen A."/>
            <person name="Sullivan W."/>
            <person name="Andreopoulos W.B."/>
            <person name="Clum A."/>
            <person name="Lindquist E."/>
            <person name="Daum C."/>
            <person name="Ramamoorthy G.K."/>
            <person name="Gryganskyi A."/>
            <person name="Culley D."/>
            <person name="Magnuson J.K."/>
            <person name="James T.Y."/>
            <person name="O'Malley M.A."/>
            <person name="Stajich J.E."/>
            <person name="Spatafora J.W."/>
            <person name="Visel A."/>
            <person name="Grigoriev I.V."/>
        </authorList>
    </citation>
    <scope>NUCLEOTIDE SEQUENCE [LARGE SCALE GENOMIC DNA]</scope>
    <source>
        <strain evidence="7 8">62-1032</strain>
    </source>
</reference>
<evidence type="ECO:0000256" key="3">
    <source>
        <dbReference type="ARBA" id="ARBA00023015"/>
    </source>
</evidence>
<sequence length="732" mass="81428">MPNPPPLAPSGAPPPLRKFTLHPPSLTAANSPISLAANGNGAISPAALQALRQTLSQARQSAAERLTIRDANRRNLTDRQANEKRVAEEQARHKEAERKRKREEDERRERERVERTERERLDREREEGAQRKKDEEEYQMLKKQEEDDKRRKDDEERQAAVKRAREMKEKKRAEEVFELVKANEEKVASEKQAAAQGQASESASLQDVKMEDAPSAGGALPPPPIPLVATSHTAPTASVPSIALASSPEPDDDFGQPKPPVRHHDKKKRKRDHVIDSDASDSEDSQLLMQKARMLESKASTAGPTPSPTPQPNGTPRNLSLTLNGAPPPPPEDPYAGLSVIERKLKEDKFVKHSIPIRPPAPGTATAFYLPSHSLVPPKPVSIPPAPTPKRQADVRGDFSAAKPGTQIAHHTFHTWAEAYLRPFGEDDLAFLAPKPEDITPYLIPPLGKHYTERWEEEDSNLPIASTSSYASPLEPPPLLRTRPENLTEDSLGAENIFLGPLSERLVAAMAFVEEGEESDEEGREGEGGKVKMEDGEGAAAGATKGVVAERKIQLDAVDLEERIKRELRFIGILPDEDVDWSSREDDEISSALRACQRELHHQTALNESRKVILTSIVKDRMAYQDYETTRDAQERIIENGWTKRQRSGKKKGKGKDRDKVVDGPKAPISLTLLEALDKRNKLVGMFKPFFEDEEDKGRFQGIPESSVYEGLEEMLAAEEEEEENEAALAMF</sequence>
<feature type="region of interest" description="Disordered" evidence="6">
    <location>
        <begin position="62"/>
        <end position="336"/>
    </location>
</feature>
<dbReference type="OrthoDB" id="1232at2759"/>
<feature type="compositionally biased region" description="Low complexity" evidence="6">
    <location>
        <begin position="190"/>
        <end position="206"/>
    </location>
</feature>
<feature type="compositionally biased region" description="Basic and acidic residues" evidence="6">
    <location>
        <begin position="525"/>
        <end position="535"/>
    </location>
</feature>
<keyword evidence="4" id="KW-0804">Transcription</keyword>
<keyword evidence="3" id="KW-0805">Transcription regulation</keyword>
<dbReference type="Pfam" id="PF10198">
    <property type="entry name" value="Ada3"/>
    <property type="match status" value="1"/>
</dbReference>
<comment type="caution">
    <text evidence="7">The sequence shown here is derived from an EMBL/GenBank/DDBJ whole genome shotgun (WGS) entry which is preliminary data.</text>
</comment>
<feature type="compositionally biased region" description="Acidic residues" evidence="6">
    <location>
        <begin position="514"/>
        <end position="524"/>
    </location>
</feature>
<proteinExistence type="inferred from homology"/>
<dbReference type="GO" id="GO:0006357">
    <property type="term" value="P:regulation of transcription by RNA polymerase II"/>
    <property type="evidence" value="ECO:0007669"/>
    <property type="project" value="TreeGrafter"/>
</dbReference>
<evidence type="ECO:0000256" key="2">
    <source>
        <dbReference type="ARBA" id="ARBA00005330"/>
    </source>
</evidence>
<accession>A0A1Y2DTC3</accession>
<evidence type="ECO:0000256" key="1">
    <source>
        <dbReference type="ARBA" id="ARBA00004123"/>
    </source>
</evidence>
<feature type="compositionally biased region" description="Basic residues" evidence="6">
    <location>
        <begin position="260"/>
        <end position="272"/>
    </location>
</feature>
<dbReference type="InterPro" id="IPR019340">
    <property type="entry name" value="Histone_AcTrfase_su3"/>
</dbReference>
<keyword evidence="5" id="KW-0539">Nucleus</keyword>